<protein>
    <submittedName>
        <fullName evidence="1">Uncharacterized protein</fullName>
    </submittedName>
</protein>
<organism evidence="1 2">
    <name type="scientific">Spiromyces aspiralis</name>
    <dbReference type="NCBI Taxonomy" id="68401"/>
    <lineage>
        <taxon>Eukaryota</taxon>
        <taxon>Fungi</taxon>
        <taxon>Fungi incertae sedis</taxon>
        <taxon>Zoopagomycota</taxon>
        <taxon>Kickxellomycotina</taxon>
        <taxon>Kickxellomycetes</taxon>
        <taxon>Kickxellales</taxon>
        <taxon>Kickxellaceae</taxon>
        <taxon>Spiromyces</taxon>
    </lineage>
</organism>
<evidence type="ECO:0000313" key="2">
    <source>
        <dbReference type="Proteomes" id="UP001145114"/>
    </source>
</evidence>
<name>A0ACC1HF58_9FUNG</name>
<feature type="non-terminal residue" evidence="1">
    <location>
        <position position="141"/>
    </location>
</feature>
<gene>
    <name evidence="1" type="ORF">EV182_002182</name>
</gene>
<dbReference type="Proteomes" id="UP001145114">
    <property type="component" value="Unassembled WGS sequence"/>
</dbReference>
<accession>A0ACC1HF58</accession>
<proteinExistence type="predicted"/>
<evidence type="ECO:0000313" key="1">
    <source>
        <dbReference type="EMBL" id="KAJ1674976.1"/>
    </source>
</evidence>
<reference evidence="1" key="1">
    <citation type="submission" date="2022-06" db="EMBL/GenBank/DDBJ databases">
        <title>Phylogenomic reconstructions and comparative analyses of Kickxellomycotina fungi.</title>
        <authorList>
            <person name="Reynolds N.K."/>
            <person name="Stajich J.E."/>
            <person name="Barry K."/>
            <person name="Grigoriev I.V."/>
            <person name="Crous P."/>
            <person name="Smith M.E."/>
        </authorList>
    </citation>
    <scope>NUCLEOTIDE SEQUENCE</scope>
    <source>
        <strain evidence="1">RSA 2271</strain>
    </source>
</reference>
<comment type="caution">
    <text evidence="1">The sequence shown here is derived from an EMBL/GenBank/DDBJ whole genome shotgun (WGS) entry which is preliminary data.</text>
</comment>
<keyword evidence="2" id="KW-1185">Reference proteome</keyword>
<dbReference type="EMBL" id="JAMZIH010005562">
    <property type="protein sequence ID" value="KAJ1674976.1"/>
    <property type="molecule type" value="Genomic_DNA"/>
</dbReference>
<sequence length="141" mass="15085">MCVEIPDLRERCHEYLAGLVGGDKLVASLLLLHLLSSTLIVKEAKVGKLGINIFNFPAVGADAADRLVKGISDIVPWCTAVPLSISALNNTNFQPNAEQGDLAAGALQLAPLTVLVCDETRLEEGTLQEKGLRNLQALQRV</sequence>